<feature type="repeat" description="PPR" evidence="3">
    <location>
        <begin position="348"/>
        <end position="378"/>
    </location>
</feature>
<comment type="caution">
    <text evidence="4">The sequence shown here is derived from an EMBL/GenBank/DDBJ whole genome shotgun (WGS) entry which is preliminary data.</text>
</comment>
<feature type="repeat" description="PPR" evidence="3">
    <location>
        <begin position="278"/>
        <end position="312"/>
    </location>
</feature>
<dbReference type="Proteomes" id="UP001420932">
    <property type="component" value="Unassembled WGS sequence"/>
</dbReference>
<dbReference type="Pfam" id="PF01535">
    <property type="entry name" value="PPR"/>
    <property type="match status" value="2"/>
</dbReference>
<dbReference type="PROSITE" id="PS51375">
    <property type="entry name" value="PPR"/>
    <property type="match status" value="5"/>
</dbReference>
<reference evidence="4 5" key="1">
    <citation type="submission" date="2024-01" db="EMBL/GenBank/DDBJ databases">
        <title>Genome assemblies of Stephania.</title>
        <authorList>
            <person name="Yang L."/>
        </authorList>
    </citation>
    <scope>NUCLEOTIDE SEQUENCE [LARGE SCALE GENOMIC DNA]</scope>
    <source>
        <strain evidence="4">YNDBR</strain>
        <tissue evidence="4">Leaf</tissue>
    </source>
</reference>
<dbReference type="AlphaFoldDB" id="A0AAP0KI29"/>
<keyword evidence="5" id="KW-1185">Reference proteome</keyword>
<feature type="repeat" description="PPR" evidence="3">
    <location>
        <begin position="243"/>
        <end position="277"/>
    </location>
</feature>
<comment type="similarity">
    <text evidence="1">Belongs to the PPR family. P subfamily.</text>
</comment>
<dbReference type="EMBL" id="JBBNAF010000004">
    <property type="protein sequence ID" value="KAK9151814.1"/>
    <property type="molecule type" value="Genomic_DNA"/>
</dbReference>
<evidence type="ECO:0000256" key="3">
    <source>
        <dbReference type="PROSITE-ProRule" id="PRU00708"/>
    </source>
</evidence>
<name>A0AAP0KI29_9MAGN</name>
<evidence type="ECO:0000313" key="5">
    <source>
        <dbReference type="Proteomes" id="UP001420932"/>
    </source>
</evidence>
<proteinExistence type="inferred from homology"/>
<evidence type="ECO:0000256" key="1">
    <source>
        <dbReference type="ARBA" id="ARBA00007626"/>
    </source>
</evidence>
<dbReference type="InterPro" id="IPR011990">
    <property type="entry name" value="TPR-like_helical_dom_sf"/>
</dbReference>
<dbReference type="PANTHER" id="PTHR47939:SF9">
    <property type="entry name" value="(WILD MALAYSIAN BANANA) HYPOTHETICAL PROTEIN"/>
    <property type="match status" value="1"/>
</dbReference>
<dbReference type="FunFam" id="1.25.40.10:FF:002250">
    <property type="entry name" value="Pentatricopeptide repeat-containing protein, mitochondrial"/>
    <property type="match status" value="1"/>
</dbReference>
<dbReference type="InterPro" id="IPR050667">
    <property type="entry name" value="PPR-containing_protein"/>
</dbReference>
<keyword evidence="2" id="KW-0677">Repeat</keyword>
<dbReference type="Pfam" id="PF13041">
    <property type="entry name" value="PPR_2"/>
    <property type="match status" value="2"/>
</dbReference>
<sequence>MITPAPIWELPAYTEVLTGSSNGVPLSPPPHHRHHRHDGALRRQFSSILSPDSTDPLTSKQKTRLALSLLKHESNPERIVDICRAASLSPDLHLDRICFSLAISSLSRSKSFHAAGLLPDAIDTFRRSFDDLRLPRSPKSLNSLLFACVLAKDYDQLNKIFLEFPKTYGICPNLDTYNTVIKAFCESGKASSVFSVVAEMERKGVEPNAATFGVWLAGFYKEEKYGDVGKVLELMEKRGMKPGIGTYNIRIQSLCKLGKTGEAKALFEGVTARGMKANSDTYYHLIYGYCKEGDLEEAKGLFNGMRKRGLSPSSNCYFTLAYYLCQGGDFDTAFKVCKASIEKDWIPNFSTMKALVDGLVKSSKVEEARELVAKMKEKFNKNADMWKEIEEGLPQP</sequence>
<gene>
    <name evidence="4" type="ORF">Syun_010123</name>
</gene>
<dbReference type="SUPFAM" id="SSF48452">
    <property type="entry name" value="TPR-like"/>
    <property type="match status" value="1"/>
</dbReference>
<feature type="repeat" description="PPR" evidence="3">
    <location>
        <begin position="173"/>
        <end position="207"/>
    </location>
</feature>
<accession>A0AAP0KI29</accession>
<feature type="repeat" description="PPR" evidence="3">
    <location>
        <begin position="208"/>
        <end position="242"/>
    </location>
</feature>
<organism evidence="4 5">
    <name type="scientific">Stephania yunnanensis</name>
    <dbReference type="NCBI Taxonomy" id="152371"/>
    <lineage>
        <taxon>Eukaryota</taxon>
        <taxon>Viridiplantae</taxon>
        <taxon>Streptophyta</taxon>
        <taxon>Embryophyta</taxon>
        <taxon>Tracheophyta</taxon>
        <taxon>Spermatophyta</taxon>
        <taxon>Magnoliopsida</taxon>
        <taxon>Ranunculales</taxon>
        <taxon>Menispermaceae</taxon>
        <taxon>Menispermoideae</taxon>
        <taxon>Cissampelideae</taxon>
        <taxon>Stephania</taxon>
    </lineage>
</organism>
<dbReference type="PANTHER" id="PTHR47939">
    <property type="entry name" value="MEMBRANE-ASSOCIATED SALT-INDUCIBLE PROTEIN-LIKE"/>
    <property type="match status" value="1"/>
</dbReference>
<dbReference type="InterPro" id="IPR002885">
    <property type="entry name" value="PPR_rpt"/>
</dbReference>
<evidence type="ECO:0008006" key="6">
    <source>
        <dbReference type="Google" id="ProtNLM"/>
    </source>
</evidence>
<protein>
    <recommendedName>
        <fullName evidence="6">Pentatricopeptide repeat-containing protein</fullName>
    </recommendedName>
</protein>
<evidence type="ECO:0000313" key="4">
    <source>
        <dbReference type="EMBL" id="KAK9151814.1"/>
    </source>
</evidence>
<dbReference type="NCBIfam" id="TIGR00756">
    <property type="entry name" value="PPR"/>
    <property type="match status" value="3"/>
</dbReference>
<dbReference type="Gene3D" id="1.25.40.10">
    <property type="entry name" value="Tetratricopeptide repeat domain"/>
    <property type="match status" value="2"/>
</dbReference>
<evidence type="ECO:0000256" key="2">
    <source>
        <dbReference type="ARBA" id="ARBA00022737"/>
    </source>
</evidence>